<evidence type="ECO:0000256" key="10">
    <source>
        <dbReference type="PROSITE-ProRule" id="PRU00282"/>
    </source>
</evidence>
<accession>A0ABR2YHM1</accession>
<reference evidence="12 13" key="1">
    <citation type="journal article" date="2024" name="Nat. Commun.">
        <title>Phylogenomics reveals the evolutionary origins of lichenization in chlorophyte algae.</title>
        <authorList>
            <person name="Puginier C."/>
            <person name="Libourel C."/>
            <person name="Otte J."/>
            <person name="Skaloud P."/>
            <person name="Haon M."/>
            <person name="Grisel S."/>
            <person name="Petersen M."/>
            <person name="Berrin J.G."/>
            <person name="Delaux P.M."/>
            <person name="Dal Grande F."/>
            <person name="Keller J."/>
        </authorList>
    </citation>
    <scope>NUCLEOTIDE SEQUENCE [LARGE SCALE GENOMIC DNA]</scope>
    <source>
        <strain evidence="12 13">SAG 216-7</strain>
    </source>
</reference>
<dbReference type="PROSITE" id="PS50920">
    <property type="entry name" value="SOLCAR"/>
    <property type="match status" value="3"/>
</dbReference>
<dbReference type="Proteomes" id="UP001491310">
    <property type="component" value="Unassembled WGS sequence"/>
</dbReference>
<dbReference type="PANTHER" id="PTHR45671">
    <property type="entry name" value="SOLUTE CARRIER FAMILY 25 (MITOCHONDRIAL CARRIER PHOSPHATE CARRIER), MEMBER 3, LIKE-RELATED-RELATED"/>
    <property type="match status" value="1"/>
</dbReference>
<dbReference type="InterPro" id="IPR018108">
    <property type="entry name" value="MCP_transmembrane"/>
</dbReference>
<comment type="subcellular location">
    <subcellularLocation>
        <location evidence="1">Mitochondrion inner membrane</location>
        <topology evidence="1">Multi-pass membrane protein</topology>
    </subcellularLocation>
</comment>
<keyword evidence="6" id="KW-0999">Mitochondrion inner membrane</keyword>
<keyword evidence="3 11" id="KW-0813">Transport</keyword>
<dbReference type="InterPro" id="IPR044677">
    <property type="entry name" value="SLC25A3/Pic2/Mir1-like"/>
</dbReference>
<evidence type="ECO:0000256" key="3">
    <source>
        <dbReference type="ARBA" id="ARBA00022448"/>
    </source>
</evidence>
<evidence type="ECO:0000256" key="8">
    <source>
        <dbReference type="ARBA" id="ARBA00023128"/>
    </source>
</evidence>
<dbReference type="SUPFAM" id="SSF103506">
    <property type="entry name" value="Mitochondrial carrier"/>
    <property type="match status" value="1"/>
</dbReference>
<keyword evidence="7" id="KW-1133">Transmembrane helix</keyword>
<dbReference type="PANTHER" id="PTHR45671:SF10">
    <property type="entry name" value="SOLUTE CARRIER FAMILY 25 MEMBER 3"/>
    <property type="match status" value="1"/>
</dbReference>
<keyword evidence="13" id="KW-1185">Reference proteome</keyword>
<evidence type="ECO:0000256" key="9">
    <source>
        <dbReference type="ARBA" id="ARBA00023136"/>
    </source>
</evidence>
<organism evidence="12 13">
    <name type="scientific">Coccomyxa subellipsoidea</name>
    <dbReference type="NCBI Taxonomy" id="248742"/>
    <lineage>
        <taxon>Eukaryota</taxon>
        <taxon>Viridiplantae</taxon>
        <taxon>Chlorophyta</taxon>
        <taxon>core chlorophytes</taxon>
        <taxon>Trebouxiophyceae</taxon>
        <taxon>Trebouxiophyceae incertae sedis</taxon>
        <taxon>Coccomyxaceae</taxon>
        <taxon>Coccomyxa</taxon>
    </lineage>
</organism>
<evidence type="ECO:0000256" key="7">
    <source>
        <dbReference type="ARBA" id="ARBA00022989"/>
    </source>
</evidence>
<evidence type="ECO:0000256" key="1">
    <source>
        <dbReference type="ARBA" id="ARBA00004448"/>
    </source>
</evidence>
<feature type="repeat" description="Solcar" evidence="10">
    <location>
        <begin position="299"/>
        <end position="378"/>
    </location>
</feature>
<dbReference type="Pfam" id="PF00153">
    <property type="entry name" value="Mito_carr"/>
    <property type="match status" value="2"/>
</dbReference>
<gene>
    <name evidence="12" type="ORF">WJX75_004097</name>
</gene>
<keyword evidence="5" id="KW-0677">Repeat</keyword>
<sequence length="393" mass="42102">MWARLLVGLLRLAHLGISFVVSAVMAFRMLPDSLYSLDKFSPAVLSAASVSSSRSERNAVPTVFSASESTLAQKFKLGTSPFGMPLIPAASEKKIQLYSMDYYLTCALGGVLSCGLTHTAVTPLDVVKCNMQIDPTKYKSIGSGFSITMKEGGMGGLVRGWLPTLFGYSVQGAGKFGLYEYFKKTYADAVGPENAKKYQTLVFLAGSASAEFFADIGLCPFEAVKVKVQTVPGWANGLTDGLPKFIQQEGVAGLWKGITPLWGRQIPYTMMKFACFENTVVALYKYVVPKPKAECSKTEQLGVSFAAGYIAGVFCAVVSHPADNLVSKLNSTKGASIGSIVNEMGWVALFTRGLPLRIVMVGTLTGLQWGIYDAFKVYAGLPTTGSAPPPETK</sequence>
<name>A0ABR2YHM1_9CHLO</name>
<dbReference type="InterPro" id="IPR023395">
    <property type="entry name" value="MCP_dom_sf"/>
</dbReference>
<evidence type="ECO:0000256" key="6">
    <source>
        <dbReference type="ARBA" id="ARBA00022792"/>
    </source>
</evidence>
<feature type="repeat" description="Solcar" evidence="10">
    <location>
        <begin position="198"/>
        <end position="282"/>
    </location>
</feature>
<keyword evidence="4 10" id="KW-0812">Transmembrane</keyword>
<keyword evidence="9 10" id="KW-0472">Membrane</keyword>
<evidence type="ECO:0000256" key="11">
    <source>
        <dbReference type="RuleBase" id="RU000488"/>
    </source>
</evidence>
<feature type="repeat" description="Solcar" evidence="10">
    <location>
        <begin position="101"/>
        <end position="185"/>
    </location>
</feature>
<dbReference type="Gene3D" id="1.50.40.10">
    <property type="entry name" value="Mitochondrial carrier domain"/>
    <property type="match status" value="1"/>
</dbReference>
<evidence type="ECO:0000313" key="13">
    <source>
        <dbReference type="Proteomes" id="UP001491310"/>
    </source>
</evidence>
<protein>
    <submittedName>
        <fullName evidence="12">Uncharacterized protein</fullName>
    </submittedName>
</protein>
<proteinExistence type="inferred from homology"/>
<comment type="caution">
    <text evidence="12">The sequence shown here is derived from an EMBL/GenBank/DDBJ whole genome shotgun (WGS) entry which is preliminary data.</text>
</comment>
<dbReference type="EMBL" id="JALJOT010000011">
    <property type="protein sequence ID" value="KAK9905660.1"/>
    <property type="molecule type" value="Genomic_DNA"/>
</dbReference>
<evidence type="ECO:0000256" key="4">
    <source>
        <dbReference type="ARBA" id="ARBA00022692"/>
    </source>
</evidence>
<keyword evidence="8" id="KW-0496">Mitochondrion</keyword>
<evidence type="ECO:0000313" key="12">
    <source>
        <dbReference type="EMBL" id="KAK9905660.1"/>
    </source>
</evidence>
<evidence type="ECO:0000256" key="5">
    <source>
        <dbReference type="ARBA" id="ARBA00022737"/>
    </source>
</evidence>
<comment type="similarity">
    <text evidence="2 11">Belongs to the mitochondrial carrier (TC 2.A.29) family.</text>
</comment>
<evidence type="ECO:0000256" key="2">
    <source>
        <dbReference type="ARBA" id="ARBA00006375"/>
    </source>
</evidence>